<comment type="cofactor">
    <cofactor evidence="1">
        <name>FAD</name>
        <dbReference type="ChEBI" id="CHEBI:57692"/>
    </cofactor>
</comment>
<dbReference type="InterPro" id="IPR016164">
    <property type="entry name" value="FAD-linked_Oxase-like_C"/>
</dbReference>
<evidence type="ECO:0000256" key="3">
    <source>
        <dbReference type="ARBA" id="ARBA00008000"/>
    </source>
</evidence>
<dbReference type="InterPro" id="IPR004113">
    <property type="entry name" value="FAD-bd_oxidored_4_C"/>
</dbReference>
<gene>
    <name evidence="11" type="primary">Necator_chrV.g19267</name>
    <name evidence="11" type="ORF">RB195_014475</name>
</gene>
<dbReference type="InterPro" id="IPR016169">
    <property type="entry name" value="FAD-bd_PCMH_sub2"/>
</dbReference>
<accession>A0ABR1E0M2</accession>
<dbReference type="Pfam" id="PF08190">
    <property type="entry name" value="PIH1"/>
    <property type="match status" value="1"/>
</dbReference>
<dbReference type="PROSITE" id="PS51387">
    <property type="entry name" value="FAD_PCMH"/>
    <property type="match status" value="1"/>
</dbReference>
<organism evidence="11 12">
    <name type="scientific">Necator americanus</name>
    <name type="common">Human hookworm</name>
    <dbReference type="NCBI Taxonomy" id="51031"/>
    <lineage>
        <taxon>Eukaryota</taxon>
        <taxon>Metazoa</taxon>
        <taxon>Ecdysozoa</taxon>
        <taxon>Nematoda</taxon>
        <taxon>Chromadorea</taxon>
        <taxon>Rhabditida</taxon>
        <taxon>Rhabditina</taxon>
        <taxon>Rhabditomorpha</taxon>
        <taxon>Strongyloidea</taxon>
        <taxon>Ancylostomatidae</taxon>
        <taxon>Bunostominae</taxon>
        <taxon>Necator</taxon>
    </lineage>
</organism>
<keyword evidence="5" id="KW-0274">FAD</keyword>
<sequence length="785" mass="86471">MNLKVEKEQEAWTVTPTPGYVLKFTEVDMKQVYAETDEHRCFLNVCHCEQLPPPTDDIDEDQLAERIDRGDISYRIPVSIGELDSVVDSKNRNQPKIDVLVNSVFYEKRLAPPAANFFRHFFCIVICDAIQEKHHLKLDANKSVKLKNRTVMGCIEPMRIAKRPVAPVVQEIGSSVSFTDIENFTFSDMKQPAGVRMRLLKGTRLQVELSLQDIKQFSVERLRLRINRDRIILLADKIRSLYDFCVPFYLDSATVQCELNSDKSKLFDLCSSLLCAAAFAAPGFMSFPSNYTRSASDMSTIARSTSRIRVFQMWMGFVLRRQSSTLQSSFYQFEAILGKESVSVKESIRTQFSRDEGHLLPRLPAVVLSPKSVEEVSAVVRVCSEQSIPIVAYGTGTGLEGGSVSLKDGVCLSTIAIEGGICELNEADFDASVRPSVTRKQLNVHIRNTGLFFPVDPGADASLCGMVATSASGTNAVRYGTMKENVRNLEVVLADGSVLHTRGKNARPRKSAAGYNLTDLFIGSEGTLGIITMATLKLHPRPQARSVALCHFPTVAEAVNSVVETLQMGIPIARIEFLDDLQIAACNKYSHLTLAEQPTLALEFHGQTDSEVGQQAKIVGDICTQNNGSAFEWSTESEEMEKLWTARHNAYYATLALRTGAAGFTTDVCVPITKLAATIIETRKDLDATGLKGAIVGHVGDGNFHVIIPVFEENKDEMCVVHAFSDRLVRRALAANGTCTGEHGIGVGKIQYLAEEFGPVGVHVMKSIKKTLDPKNILNPGKVFA</sequence>
<keyword evidence="6" id="KW-0809">Transit peptide</keyword>
<dbReference type="InterPro" id="IPR006094">
    <property type="entry name" value="Oxid_FAD_bind_N"/>
</dbReference>
<comment type="caution">
    <text evidence="11">The sequence shown here is derived from an EMBL/GenBank/DDBJ whole genome shotgun (WGS) entry which is preliminary data.</text>
</comment>
<reference evidence="11 12" key="1">
    <citation type="submission" date="2023-08" db="EMBL/GenBank/DDBJ databases">
        <title>A Necator americanus chromosomal reference genome.</title>
        <authorList>
            <person name="Ilik V."/>
            <person name="Petrzelkova K.J."/>
            <person name="Pardy F."/>
            <person name="Fuh T."/>
            <person name="Niatou-Singa F.S."/>
            <person name="Gouil Q."/>
            <person name="Baker L."/>
            <person name="Ritchie M.E."/>
            <person name="Jex A.R."/>
            <person name="Gazzola D."/>
            <person name="Li H."/>
            <person name="Toshio Fujiwara R."/>
            <person name="Zhan B."/>
            <person name="Aroian R.V."/>
            <person name="Pafco B."/>
            <person name="Schwarz E.M."/>
        </authorList>
    </citation>
    <scope>NUCLEOTIDE SEQUENCE [LARGE SCALE GENOMIC DNA]</scope>
    <source>
        <strain evidence="11 12">Aroian</strain>
        <tissue evidence="11">Whole animal</tissue>
    </source>
</reference>
<protein>
    <recommendedName>
        <fullName evidence="9">D-lactate dehydrogenase (cytochrome)</fullName>
        <ecNumber evidence="9">1.1.2.4</ecNumber>
    </recommendedName>
</protein>
<evidence type="ECO:0000256" key="5">
    <source>
        <dbReference type="ARBA" id="ARBA00022827"/>
    </source>
</evidence>
<keyword evidence="7" id="KW-0560">Oxidoreductase</keyword>
<evidence type="ECO:0000313" key="11">
    <source>
        <dbReference type="EMBL" id="KAK6756108.1"/>
    </source>
</evidence>
<dbReference type="Pfam" id="PF02913">
    <property type="entry name" value="FAD-oxidase_C"/>
    <property type="match status" value="1"/>
</dbReference>
<evidence type="ECO:0000259" key="10">
    <source>
        <dbReference type="PROSITE" id="PS51387"/>
    </source>
</evidence>
<name>A0ABR1E0M2_NECAM</name>
<keyword evidence="4" id="KW-0285">Flavoprotein</keyword>
<comment type="subcellular location">
    <subcellularLocation>
        <location evidence="2">Mitochondrion</location>
    </subcellularLocation>
</comment>
<evidence type="ECO:0000313" key="12">
    <source>
        <dbReference type="Proteomes" id="UP001303046"/>
    </source>
</evidence>
<dbReference type="InterPro" id="IPR036318">
    <property type="entry name" value="FAD-bd_PCMH-like_sf"/>
</dbReference>
<keyword evidence="12" id="KW-1185">Reference proteome</keyword>
<dbReference type="EC" id="1.1.2.4" evidence="9"/>
<evidence type="ECO:0000256" key="1">
    <source>
        <dbReference type="ARBA" id="ARBA00001974"/>
    </source>
</evidence>
<evidence type="ECO:0000256" key="4">
    <source>
        <dbReference type="ARBA" id="ARBA00022630"/>
    </source>
</evidence>
<evidence type="ECO:0000256" key="2">
    <source>
        <dbReference type="ARBA" id="ARBA00004173"/>
    </source>
</evidence>
<dbReference type="InterPro" id="IPR016171">
    <property type="entry name" value="Vanillyl_alc_oxidase_C-sub2"/>
</dbReference>
<dbReference type="SUPFAM" id="SSF56176">
    <property type="entry name" value="FAD-binding/transporter-associated domain-like"/>
    <property type="match status" value="1"/>
</dbReference>
<dbReference type="InterPro" id="IPR016166">
    <property type="entry name" value="FAD-bd_PCMH"/>
</dbReference>
<proteinExistence type="inferred from homology"/>
<dbReference type="Proteomes" id="UP001303046">
    <property type="component" value="Unassembled WGS sequence"/>
</dbReference>
<dbReference type="InterPro" id="IPR012981">
    <property type="entry name" value="PIH1_N"/>
</dbReference>
<dbReference type="Pfam" id="PF01565">
    <property type="entry name" value="FAD_binding_4"/>
    <property type="match status" value="1"/>
</dbReference>
<dbReference type="EMBL" id="JAVFWL010000005">
    <property type="protein sequence ID" value="KAK6756108.1"/>
    <property type="molecule type" value="Genomic_DNA"/>
</dbReference>
<dbReference type="PANTHER" id="PTHR11748:SF111">
    <property type="entry name" value="D-LACTATE DEHYDROGENASE, MITOCHONDRIAL-RELATED"/>
    <property type="match status" value="1"/>
</dbReference>
<keyword evidence="8" id="KW-0496">Mitochondrion</keyword>
<dbReference type="Gene3D" id="3.30.70.2740">
    <property type="match status" value="1"/>
</dbReference>
<evidence type="ECO:0000256" key="7">
    <source>
        <dbReference type="ARBA" id="ARBA00023002"/>
    </source>
</evidence>
<dbReference type="Gene3D" id="3.30.465.10">
    <property type="match status" value="1"/>
</dbReference>
<comment type="similarity">
    <text evidence="3">Belongs to the FAD-binding oxidoreductase/transferase type 4 family.</text>
</comment>
<evidence type="ECO:0000256" key="6">
    <source>
        <dbReference type="ARBA" id="ARBA00022946"/>
    </source>
</evidence>
<dbReference type="PANTHER" id="PTHR11748">
    <property type="entry name" value="D-LACTATE DEHYDROGENASE"/>
    <property type="match status" value="1"/>
</dbReference>
<dbReference type="SUPFAM" id="SSF55103">
    <property type="entry name" value="FAD-linked oxidases, C-terminal domain"/>
    <property type="match status" value="1"/>
</dbReference>
<feature type="domain" description="FAD-binding PCMH-type" evidence="10">
    <location>
        <begin position="360"/>
        <end position="541"/>
    </location>
</feature>
<evidence type="ECO:0000256" key="9">
    <source>
        <dbReference type="ARBA" id="ARBA00038897"/>
    </source>
</evidence>
<dbReference type="Gene3D" id="1.10.45.10">
    <property type="entry name" value="Vanillyl-alcohol Oxidase, Chain A, domain 4"/>
    <property type="match status" value="1"/>
</dbReference>
<evidence type="ECO:0000256" key="8">
    <source>
        <dbReference type="ARBA" id="ARBA00023128"/>
    </source>
</evidence>